<evidence type="ECO:0000256" key="1">
    <source>
        <dbReference type="SAM" id="MobiDB-lite"/>
    </source>
</evidence>
<proteinExistence type="predicted"/>
<organism evidence="2 3">
    <name type="scientific">Rotaria sordida</name>
    <dbReference type="NCBI Taxonomy" id="392033"/>
    <lineage>
        <taxon>Eukaryota</taxon>
        <taxon>Metazoa</taxon>
        <taxon>Spiralia</taxon>
        <taxon>Gnathifera</taxon>
        <taxon>Rotifera</taxon>
        <taxon>Eurotatoria</taxon>
        <taxon>Bdelloidea</taxon>
        <taxon>Philodinida</taxon>
        <taxon>Philodinidae</taxon>
        <taxon>Rotaria</taxon>
    </lineage>
</organism>
<dbReference type="EMBL" id="CAJOBD010022166">
    <property type="protein sequence ID" value="CAF4249881.1"/>
    <property type="molecule type" value="Genomic_DNA"/>
</dbReference>
<feature type="compositionally biased region" description="Basic and acidic residues" evidence="1">
    <location>
        <begin position="10"/>
        <end position="22"/>
    </location>
</feature>
<feature type="non-terminal residue" evidence="2">
    <location>
        <position position="110"/>
    </location>
</feature>
<sequence length="110" mass="13138">MSQMEDTQTDEQKNSKELARQEGEKFLRAAHVTDEIMENLGNLKNGIMIFTGFQLQQQGEPKNKRRKKDVNKFDDEEKCRNKWFTERQLQQRIDYDDLATRKELAKWIDA</sequence>
<feature type="region of interest" description="Disordered" evidence="1">
    <location>
        <begin position="1"/>
        <end position="22"/>
    </location>
</feature>
<name>A0A820EK51_9BILA</name>
<evidence type="ECO:0000313" key="3">
    <source>
        <dbReference type="Proteomes" id="UP000663836"/>
    </source>
</evidence>
<dbReference type="Proteomes" id="UP000663836">
    <property type="component" value="Unassembled WGS sequence"/>
</dbReference>
<gene>
    <name evidence="2" type="ORF">JBS370_LOCUS38672</name>
</gene>
<dbReference type="AlphaFoldDB" id="A0A820EK51"/>
<comment type="caution">
    <text evidence="2">The sequence shown here is derived from an EMBL/GenBank/DDBJ whole genome shotgun (WGS) entry which is preliminary data.</text>
</comment>
<feature type="region of interest" description="Disordered" evidence="1">
    <location>
        <begin position="56"/>
        <end position="75"/>
    </location>
</feature>
<protein>
    <submittedName>
        <fullName evidence="2">Uncharacterized protein</fullName>
    </submittedName>
</protein>
<evidence type="ECO:0000313" key="2">
    <source>
        <dbReference type="EMBL" id="CAF4249881.1"/>
    </source>
</evidence>
<accession>A0A820EK51</accession>
<reference evidence="2" key="1">
    <citation type="submission" date="2021-02" db="EMBL/GenBank/DDBJ databases">
        <authorList>
            <person name="Nowell W R."/>
        </authorList>
    </citation>
    <scope>NUCLEOTIDE SEQUENCE</scope>
</reference>